<dbReference type="EMBL" id="DXBY01000192">
    <property type="protein sequence ID" value="HIZ36358.1"/>
    <property type="molecule type" value="Genomic_DNA"/>
</dbReference>
<dbReference type="InterPro" id="IPR036271">
    <property type="entry name" value="Tet_transcr_reg_TetR-rel_C_sf"/>
</dbReference>
<dbReference type="InterPro" id="IPR050109">
    <property type="entry name" value="HTH-type_TetR-like_transc_reg"/>
</dbReference>
<dbReference type="SUPFAM" id="SSF46689">
    <property type="entry name" value="Homeodomain-like"/>
    <property type="match status" value="1"/>
</dbReference>
<evidence type="ECO:0000256" key="1">
    <source>
        <dbReference type="ARBA" id="ARBA00023125"/>
    </source>
</evidence>
<gene>
    <name evidence="4" type="ORF">H9815_11315</name>
</gene>
<reference evidence="4" key="1">
    <citation type="journal article" date="2021" name="PeerJ">
        <title>Extensive microbial diversity within the chicken gut microbiome revealed by metagenomics and culture.</title>
        <authorList>
            <person name="Gilroy R."/>
            <person name="Ravi A."/>
            <person name="Getino M."/>
            <person name="Pursley I."/>
            <person name="Horton D.L."/>
            <person name="Alikhan N.F."/>
            <person name="Baker D."/>
            <person name="Gharbi K."/>
            <person name="Hall N."/>
            <person name="Watson M."/>
            <person name="Adriaenssens E.M."/>
            <person name="Foster-Nyarko E."/>
            <person name="Jarju S."/>
            <person name="Secka A."/>
            <person name="Antonio M."/>
            <person name="Oren A."/>
            <person name="Chaudhuri R.R."/>
            <person name="La Ragione R."/>
            <person name="Hildebrand F."/>
            <person name="Pallen M.J."/>
        </authorList>
    </citation>
    <scope>NUCLEOTIDE SEQUENCE</scope>
    <source>
        <strain evidence="4">ChiGjej4B4-7305</strain>
    </source>
</reference>
<dbReference type="InterPro" id="IPR045823">
    <property type="entry name" value="TetR_C_32"/>
</dbReference>
<feature type="compositionally biased region" description="Basic and acidic residues" evidence="2">
    <location>
        <begin position="25"/>
        <end position="45"/>
    </location>
</feature>
<dbReference type="GO" id="GO:0000976">
    <property type="term" value="F:transcription cis-regulatory region binding"/>
    <property type="evidence" value="ECO:0007669"/>
    <property type="project" value="TreeGrafter"/>
</dbReference>
<dbReference type="PANTHER" id="PTHR30055:SF160">
    <property type="entry name" value="TRANSCRIPTIONAL REGULATORY PROTEIN (PROBABLY ASNC-FAMILY)-RELATED"/>
    <property type="match status" value="1"/>
</dbReference>
<organism evidence="4 5">
    <name type="scientific">Candidatus Ruania gallistercoris</name>
    <dbReference type="NCBI Taxonomy" id="2838746"/>
    <lineage>
        <taxon>Bacteria</taxon>
        <taxon>Bacillati</taxon>
        <taxon>Actinomycetota</taxon>
        <taxon>Actinomycetes</taxon>
        <taxon>Micrococcales</taxon>
        <taxon>Ruaniaceae</taxon>
        <taxon>Ruania</taxon>
    </lineage>
</organism>
<reference evidence="4" key="2">
    <citation type="submission" date="2021-04" db="EMBL/GenBank/DDBJ databases">
        <authorList>
            <person name="Gilroy R."/>
        </authorList>
    </citation>
    <scope>NUCLEOTIDE SEQUENCE</scope>
    <source>
        <strain evidence="4">ChiGjej4B4-7305</strain>
    </source>
</reference>
<dbReference type="InterPro" id="IPR009057">
    <property type="entry name" value="Homeodomain-like_sf"/>
</dbReference>
<feature type="region of interest" description="Disordered" evidence="2">
    <location>
        <begin position="1"/>
        <end position="54"/>
    </location>
</feature>
<keyword evidence="1" id="KW-0238">DNA-binding</keyword>
<protein>
    <submittedName>
        <fullName evidence="4">TetR/AcrR family transcriptional regulator</fullName>
    </submittedName>
</protein>
<dbReference type="AlphaFoldDB" id="A0A9D2EEL5"/>
<dbReference type="Gene3D" id="1.10.357.10">
    <property type="entry name" value="Tetracycline Repressor, domain 2"/>
    <property type="match status" value="1"/>
</dbReference>
<feature type="domain" description="Tetracyclin repressor-like MT0489/Rv0472c C-terminal" evidence="3">
    <location>
        <begin position="101"/>
        <end position="218"/>
    </location>
</feature>
<evidence type="ECO:0000256" key="2">
    <source>
        <dbReference type="SAM" id="MobiDB-lite"/>
    </source>
</evidence>
<dbReference type="Proteomes" id="UP000824037">
    <property type="component" value="Unassembled WGS sequence"/>
</dbReference>
<dbReference type="Pfam" id="PF19344">
    <property type="entry name" value="TetR_C_32"/>
    <property type="match status" value="1"/>
</dbReference>
<comment type="caution">
    <text evidence="4">The sequence shown here is derived from an EMBL/GenBank/DDBJ whole genome shotgun (WGS) entry which is preliminary data.</text>
</comment>
<name>A0A9D2EEL5_9MICO</name>
<proteinExistence type="predicted"/>
<accession>A0A9D2EEL5</accession>
<dbReference type="PANTHER" id="PTHR30055">
    <property type="entry name" value="HTH-TYPE TRANSCRIPTIONAL REGULATOR RUTR"/>
    <property type="match status" value="1"/>
</dbReference>
<evidence type="ECO:0000313" key="5">
    <source>
        <dbReference type="Proteomes" id="UP000824037"/>
    </source>
</evidence>
<evidence type="ECO:0000313" key="4">
    <source>
        <dbReference type="EMBL" id="HIZ36358.1"/>
    </source>
</evidence>
<dbReference type="GO" id="GO:0003700">
    <property type="term" value="F:DNA-binding transcription factor activity"/>
    <property type="evidence" value="ECO:0007669"/>
    <property type="project" value="TreeGrafter"/>
</dbReference>
<sequence length="229" mass="24842">MNRVRTARTGELGGAPTNGADESDVDGRSRRWQTHRTERRRELSRQARRAVHHSGPDLSMDEFAAAMSTSKSIVYRYFTDKAGLQAAVSELVLAEMAEAFEAAAHSQGDPRHRLREMVGIYVNMLDSSPNVYRFVTRADGGADLSAFLTAISRYVQIPLADALAAAGDDAELASVWAAGMVGFVRGVGESWLAAAPQEHTTAEVMADLIVHWLWTGADAGAPTSTTHER</sequence>
<evidence type="ECO:0000259" key="3">
    <source>
        <dbReference type="Pfam" id="PF19344"/>
    </source>
</evidence>
<dbReference type="SUPFAM" id="SSF48498">
    <property type="entry name" value="Tetracyclin repressor-like, C-terminal domain"/>
    <property type="match status" value="1"/>
</dbReference>